<proteinExistence type="predicted"/>
<name>A0A0H4T5K3_9DELT</name>
<dbReference type="EMBL" id="KT007006">
    <property type="protein sequence ID" value="AKQ02981.1"/>
    <property type="molecule type" value="Genomic_DNA"/>
</dbReference>
<accession>A0A0H4T5K3</accession>
<evidence type="ECO:0000256" key="1">
    <source>
        <dbReference type="SAM" id="SignalP"/>
    </source>
</evidence>
<evidence type="ECO:0000313" key="2">
    <source>
        <dbReference type="EMBL" id="AKQ02981.1"/>
    </source>
</evidence>
<reference evidence="2" key="1">
    <citation type="journal article" date="2015" name="ISME J.">
        <title>Aquifer environment selects for microbial species cohorts in sediment and groundwater.</title>
        <authorList>
            <person name="Hug L.A."/>
            <person name="Thomas B.C."/>
            <person name="Brown C.T."/>
            <person name="Frischkorn K.R."/>
            <person name="Williams K.H."/>
            <person name="Tringe S.G."/>
            <person name="Banfield J.F."/>
        </authorList>
    </citation>
    <scope>NUCLEOTIDE SEQUENCE</scope>
</reference>
<dbReference type="AlphaFoldDB" id="A0A0H4T5K3"/>
<keyword evidence="1" id="KW-0732">Signal</keyword>
<protein>
    <submittedName>
        <fullName evidence="2">Uncharacterized protein</fullName>
    </submittedName>
</protein>
<feature type="signal peptide" evidence="1">
    <location>
        <begin position="1"/>
        <end position="29"/>
    </location>
</feature>
<feature type="chain" id="PRO_5005209882" evidence="1">
    <location>
        <begin position="30"/>
        <end position="421"/>
    </location>
</feature>
<sequence>MRAVKRFLSRAAAITCLAALLSQSEMSFAFDLPLHGFAQGNYSAGTKESNPDGKNFKWAEERVQLKLDLSPENYELFIKQDFSRDGVDTTFRGETREAFAGYSGTGFDLRAGRQIFTWGTGDLVFINDVFPKDYEAFFSGRPLEYMKKGVDSLKAGLYAEKISLEAIAIPFFEPNTYPSEKRFHVFDPMSSVTNRHTSEPSSTFENTEIALRVYGNLFDYDSSLYFYKGFYRTPSFLPDSMPAPTELEIFYPRMNSYGASVQGRALDGVLSVEAGYYDSRDDKDGSNSIIPNSEARFLLGYQRQMWEDFTASFQYYAEYMSDYSEYKNALPTGFPKRDRVHTLVTMRLTQFLKYQTVRLSLFSFYSPSDEDYFVTPEIKYNLSDTVWLAAGYNIFGGKKETTQFGQFDRDDNLYSQMRYEF</sequence>
<organism evidence="2">
    <name type="scientific">uncultured delta proteobacterium Rifle_16ft_4_minimus_37851</name>
    <dbReference type="NCBI Taxonomy" id="1665181"/>
    <lineage>
        <taxon>Bacteria</taxon>
        <taxon>Deltaproteobacteria</taxon>
        <taxon>environmental samples</taxon>
    </lineage>
</organism>